<dbReference type="OrthoDB" id="6022633at2759"/>
<dbReference type="InterPro" id="IPR031367">
    <property type="entry name" value="CCDC24"/>
</dbReference>
<evidence type="ECO:0000256" key="1">
    <source>
        <dbReference type="SAM" id="Coils"/>
    </source>
</evidence>
<keyword evidence="4" id="KW-1185">Reference proteome</keyword>
<organism evidence="2">
    <name type="scientific">Capitella teleta</name>
    <name type="common">Polychaete worm</name>
    <dbReference type="NCBI Taxonomy" id="283909"/>
    <lineage>
        <taxon>Eukaryota</taxon>
        <taxon>Metazoa</taxon>
        <taxon>Spiralia</taxon>
        <taxon>Lophotrochozoa</taxon>
        <taxon>Annelida</taxon>
        <taxon>Polychaeta</taxon>
        <taxon>Sedentaria</taxon>
        <taxon>Scolecida</taxon>
        <taxon>Capitellidae</taxon>
        <taxon>Capitella</taxon>
    </lineage>
</organism>
<dbReference type="HOGENOM" id="CLU_861210_0_0_1"/>
<evidence type="ECO:0000313" key="4">
    <source>
        <dbReference type="Proteomes" id="UP000014760"/>
    </source>
</evidence>
<dbReference type="EMBL" id="KB308242">
    <property type="protein sequence ID" value="ELT98140.1"/>
    <property type="molecule type" value="Genomic_DNA"/>
</dbReference>
<dbReference type="Pfam" id="PF15669">
    <property type="entry name" value="CCDC24"/>
    <property type="match status" value="1"/>
</dbReference>
<name>R7U4P8_CAPTE</name>
<proteinExistence type="predicted"/>
<gene>
    <name evidence="2" type="ORF">CAPTEDRAFT_207807</name>
</gene>
<dbReference type="AlphaFoldDB" id="R7U4P8"/>
<keyword evidence="1" id="KW-0175">Coiled coil</keyword>
<dbReference type="PANTHER" id="PTHR28601:SF1">
    <property type="entry name" value="COILED-COIL DOMAIN-CONTAINING PROTEIN 24"/>
    <property type="match status" value="1"/>
</dbReference>
<protein>
    <submittedName>
        <fullName evidence="2 3">Uncharacterized protein</fullName>
    </submittedName>
</protein>
<dbReference type="PANTHER" id="PTHR28601">
    <property type="entry name" value="COILED-COIL DOMAIN-CONTAINING PROTEIN 24"/>
    <property type="match status" value="1"/>
</dbReference>
<dbReference type="OMA" id="LASTCRW"/>
<dbReference type="EnsemblMetazoa" id="CapteT207807">
    <property type="protein sequence ID" value="CapteP207807"/>
    <property type="gene ID" value="CapteG207807"/>
</dbReference>
<evidence type="ECO:0000313" key="2">
    <source>
        <dbReference type="EMBL" id="ELT98140.1"/>
    </source>
</evidence>
<dbReference type="STRING" id="283909.R7U4P8"/>
<dbReference type="EMBL" id="AMQN01002107">
    <property type="status" value="NOT_ANNOTATED_CDS"/>
    <property type="molecule type" value="Genomic_DNA"/>
</dbReference>
<reference evidence="4" key="1">
    <citation type="submission" date="2012-12" db="EMBL/GenBank/DDBJ databases">
        <authorList>
            <person name="Hellsten U."/>
            <person name="Grimwood J."/>
            <person name="Chapman J.A."/>
            <person name="Shapiro H."/>
            <person name="Aerts A."/>
            <person name="Otillar R.P."/>
            <person name="Terry A.Y."/>
            <person name="Boore J.L."/>
            <person name="Simakov O."/>
            <person name="Marletaz F."/>
            <person name="Cho S.-J."/>
            <person name="Edsinger-Gonzales E."/>
            <person name="Havlak P."/>
            <person name="Kuo D.-H."/>
            <person name="Larsson T."/>
            <person name="Lv J."/>
            <person name="Arendt D."/>
            <person name="Savage R."/>
            <person name="Osoegawa K."/>
            <person name="de Jong P."/>
            <person name="Lindberg D.R."/>
            <person name="Seaver E.C."/>
            <person name="Weisblat D.A."/>
            <person name="Putnam N.H."/>
            <person name="Grigoriev I.V."/>
            <person name="Rokhsar D.S."/>
        </authorList>
    </citation>
    <scope>NUCLEOTIDE SEQUENCE</scope>
    <source>
        <strain evidence="4">I ESC-2004</strain>
    </source>
</reference>
<reference evidence="2 4" key="2">
    <citation type="journal article" date="2013" name="Nature">
        <title>Insights into bilaterian evolution from three spiralian genomes.</title>
        <authorList>
            <person name="Simakov O."/>
            <person name="Marletaz F."/>
            <person name="Cho S.J."/>
            <person name="Edsinger-Gonzales E."/>
            <person name="Havlak P."/>
            <person name="Hellsten U."/>
            <person name="Kuo D.H."/>
            <person name="Larsson T."/>
            <person name="Lv J."/>
            <person name="Arendt D."/>
            <person name="Savage R."/>
            <person name="Osoegawa K."/>
            <person name="de Jong P."/>
            <person name="Grimwood J."/>
            <person name="Chapman J.A."/>
            <person name="Shapiro H."/>
            <person name="Aerts A."/>
            <person name="Otillar R.P."/>
            <person name="Terry A.Y."/>
            <person name="Boore J.L."/>
            <person name="Grigoriev I.V."/>
            <person name="Lindberg D.R."/>
            <person name="Seaver E.C."/>
            <person name="Weisblat D.A."/>
            <person name="Putnam N.H."/>
            <person name="Rokhsar D.S."/>
        </authorList>
    </citation>
    <scope>NUCLEOTIDE SEQUENCE</scope>
    <source>
        <strain evidence="2 4">I ESC-2004</strain>
    </source>
</reference>
<sequence>MAFNLSLDVLAPYEPPISLWQLVENHVSQNEWQEVKQILGESLVDQSLELHTEIETLLEIWKEYREETHEQLTCQRLPEPPAARDRLKQEIMFFVESLRQKAADNGHNPDLVLKKCGSNVVSYVMADSRPSSSCSSRPMSARPKLAEDLKKDLHEREDMLTSLNMDDVVSHLRETLEDEVKMLLQDIEFLQHCLDDEADFRSQSNFGGEPSLQDLRQSRSKLEKELLSDETSFHPSIKEPISKTVPSIKLKGACSLPHPNQTIQCKNKPSPMRAAHVLPAHLKTKGTGYAVYSSWINNPSGYSLTQIQAMITQLKAPIKGMGN</sequence>
<reference evidence="3" key="3">
    <citation type="submission" date="2015-06" db="UniProtKB">
        <authorList>
            <consortium name="EnsemblMetazoa"/>
        </authorList>
    </citation>
    <scope>IDENTIFICATION</scope>
</reference>
<feature type="coiled-coil region" evidence="1">
    <location>
        <begin position="173"/>
        <end position="232"/>
    </location>
</feature>
<evidence type="ECO:0000313" key="3">
    <source>
        <dbReference type="EnsemblMetazoa" id="CapteP207807"/>
    </source>
</evidence>
<dbReference type="Proteomes" id="UP000014760">
    <property type="component" value="Unassembled WGS sequence"/>
</dbReference>
<accession>R7U4P8</accession>